<evidence type="ECO:0000256" key="3">
    <source>
        <dbReference type="ARBA" id="ARBA00022741"/>
    </source>
</evidence>
<sequence length="396" mass="44693">MSGINAGDDKLVFESSEAVPVVSTFDDLGLKEDLLRGIYAYNFEKPSAIQQRAILPIIQGRDVIAQAQSGTGKTATFSIALLQSIDVNVRETQALVLSPTRELATQIQSVVLALGDYMNVQCHACIGGTSIGEDIRKLEYGQHVVSGTPGRVFDMIRRRSLRTRNIKMLILDEADELLNKGFKDQIYDVYRYLPPATQVVLLSATLPYDVLEMTTKFMTDPIRILVRRDELTLEGIKQFFVAVEKEDWKFDTLCDLYDTLTITQAVIFCNTRRKVDWLTEKMRAANFTVSSMHGEMAQKERDAIMAEFRSGTSRVLITTDVWARGIDVQQVSLVINYDLPANRENYIHRIGRSGRFGRKGVAINFVTVDDVRILRDIEQYYGTQIDEMPVNAAELI</sequence>
<comment type="subcellular location">
    <subcellularLocation>
        <location evidence="1">Nucleus</location>
        <location evidence="1">Nucleolus</location>
    </subcellularLocation>
</comment>
<dbReference type="InterPro" id="IPR000629">
    <property type="entry name" value="RNA-helicase_DEAD-box_CS"/>
</dbReference>
<dbReference type="STRING" id="1353009.A0A1Y2ITC5"/>
<reference evidence="16 17" key="1">
    <citation type="journal article" date="2015" name="Biotechnol. Biofuels">
        <title>Enhanced degradation of softwood versus hardwood by the white-rot fungus Pycnoporus coccineus.</title>
        <authorList>
            <person name="Couturier M."/>
            <person name="Navarro D."/>
            <person name="Chevret D."/>
            <person name="Henrissat B."/>
            <person name="Piumi F."/>
            <person name="Ruiz-Duenas F.J."/>
            <person name="Martinez A.T."/>
            <person name="Grigoriev I.V."/>
            <person name="Riley R."/>
            <person name="Lipzen A."/>
            <person name="Berrin J.G."/>
            <person name="Master E.R."/>
            <person name="Rosso M.N."/>
        </authorList>
    </citation>
    <scope>NUCLEOTIDE SEQUENCE [LARGE SCALE GENOMIC DNA]</scope>
    <source>
        <strain evidence="16 17">BRFM310</strain>
    </source>
</reference>
<dbReference type="PROSITE" id="PS51195">
    <property type="entry name" value="Q_MOTIF"/>
    <property type="match status" value="1"/>
</dbReference>
<dbReference type="InterPro" id="IPR001650">
    <property type="entry name" value="Helicase_C-like"/>
</dbReference>
<feature type="short sequence motif" description="Q motif" evidence="11">
    <location>
        <begin position="23"/>
        <end position="51"/>
    </location>
</feature>
<evidence type="ECO:0000256" key="2">
    <source>
        <dbReference type="ARBA" id="ARBA00012552"/>
    </source>
</evidence>
<dbReference type="GO" id="GO:0005524">
    <property type="term" value="F:ATP binding"/>
    <property type="evidence" value="ECO:0007669"/>
    <property type="project" value="UniProtKB-KW"/>
</dbReference>
<comment type="similarity">
    <text evidence="9">Belongs to the DEAD box helicase family. DDX48/FAL1 subfamily.</text>
</comment>
<dbReference type="InterPro" id="IPR011545">
    <property type="entry name" value="DEAD/DEAH_box_helicase_dom"/>
</dbReference>
<feature type="domain" description="DEAD-box RNA helicase Q" evidence="15">
    <location>
        <begin position="23"/>
        <end position="51"/>
    </location>
</feature>
<evidence type="ECO:0000256" key="9">
    <source>
        <dbReference type="ARBA" id="ARBA00037945"/>
    </source>
</evidence>
<evidence type="ECO:0000256" key="4">
    <source>
        <dbReference type="ARBA" id="ARBA00022801"/>
    </source>
</evidence>
<dbReference type="InterPro" id="IPR014014">
    <property type="entry name" value="RNA_helicase_DEAD_Q_motif"/>
</dbReference>
<keyword evidence="17" id="KW-1185">Reference proteome</keyword>
<keyword evidence="6 12" id="KW-0067">ATP-binding</keyword>
<feature type="domain" description="Helicase ATP-binding" evidence="13">
    <location>
        <begin position="54"/>
        <end position="224"/>
    </location>
</feature>
<dbReference type="PANTHER" id="PTHR47958">
    <property type="entry name" value="ATP-DEPENDENT RNA HELICASE DBP3"/>
    <property type="match status" value="1"/>
</dbReference>
<evidence type="ECO:0000259" key="14">
    <source>
        <dbReference type="PROSITE" id="PS51194"/>
    </source>
</evidence>
<dbReference type="Proteomes" id="UP000193067">
    <property type="component" value="Unassembled WGS sequence"/>
</dbReference>
<evidence type="ECO:0000313" key="17">
    <source>
        <dbReference type="Proteomes" id="UP000193067"/>
    </source>
</evidence>
<evidence type="ECO:0000259" key="13">
    <source>
        <dbReference type="PROSITE" id="PS51192"/>
    </source>
</evidence>
<dbReference type="GO" id="GO:0003723">
    <property type="term" value="F:RNA binding"/>
    <property type="evidence" value="ECO:0007669"/>
    <property type="project" value="UniProtKB-KW"/>
</dbReference>
<evidence type="ECO:0000256" key="12">
    <source>
        <dbReference type="RuleBase" id="RU000492"/>
    </source>
</evidence>
<accession>A0A1Y2ITC5</accession>
<dbReference type="GO" id="GO:0016787">
    <property type="term" value="F:hydrolase activity"/>
    <property type="evidence" value="ECO:0007669"/>
    <property type="project" value="UniProtKB-KW"/>
</dbReference>
<dbReference type="InterPro" id="IPR014001">
    <property type="entry name" value="Helicase_ATP-bd"/>
</dbReference>
<dbReference type="Pfam" id="PF00271">
    <property type="entry name" value="Helicase_C"/>
    <property type="match status" value="1"/>
</dbReference>
<dbReference type="GO" id="GO:0005730">
    <property type="term" value="C:nucleolus"/>
    <property type="evidence" value="ECO:0007669"/>
    <property type="project" value="UniProtKB-SubCell"/>
</dbReference>
<name>A0A1Y2ITC5_TRAC3</name>
<evidence type="ECO:0000256" key="5">
    <source>
        <dbReference type="ARBA" id="ARBA00022806"/>
    </source>
</evidence>
<evidence type="ECO:0000313" key="16">
    <source>
        <dbReference type="EMBL" id="OSD04399.1"/>
    </source>
</evidence>
<dbReference type="EC" id="3.6.4.13" evidence="2"/>
<dbReference type="OrthoDB" id="10265785at2759"/>
<dbReference type="PROSITE" id="PS51192">
    <property type="entry name" value="HELICASE_ATP_BIND_1"/>
    <property type="match status" value="1"/>
</dbReference>
<evidence type="ECO:0000256" key="7">
    <source>
        <dbReference type="ARBA" id="ARBA00022884"/>
    </source>
</evidence>
<protein>
    <recommendedName>
        <fullName evidence="2">RNA helicase</fullName>
        <ecNumber evidence="2">3.6.4.13</ecNumber>
    </recommendedName>
</protein>
<evidence type="ECO:0000256" key="1">
    <source>
        <dbReference type="ARBA" id="ARBA00004604"/>
    </source>
</evidence>
<evidence type="ECO:0000256" key="8">
    <source>
        <dbReference type="ARBA" id="ARBA00023242"/>
    </source>
</evidence>
<dbReference type="PROSITE" id="PS51194">
    <property type="entry name" value="HELICASE_CTER"/>
    <property type="match status" value="1"/>
</dbReference>
<dbReference type="InterPro" id="IPR027417">
    <property type="entry name" value="P-loop_NTPase"/>
</dbReference>
<dbReference type="CDD" id="cd18787">
    <property type="entry name" value="SF2_C_DEAD"/>
    <property type="match status" value="1"/>
</dbReference>
<keyword evidence="7" id="KW-0694">RNA-binding</keyword>
<feature type="domain" description="Helicase C-terminal" evidence="14">
    <location>
        <begin position="235"/>
        <end position="396"/>
    </location>
</feature>
<dbReference type="Pfam" id="PF00270">
    <property type="entry name" value="DEAD"/>
    <property type="match status" value="1"/>
</dbReference>
<keyword evidence="4 12" id="KW-0378">Hydrolase</keyword>
<dbReference type="Gene3D" id="3.40.50.300">
    <property type="entry name" value="P-loop containing nucleotide triphosphate hydrolases"/>
    <property type="match status" value="2"/>
</dbReference>
<evidence type="ECO:0000256" key="11">
    <source>
        <dbReference type="PROSITE-ProRule" id="PRU00552"/>
    </source>
</evidence>
<dbReference type="SUPFAM" id="SSF52540">
    <property type="entry name" value="P-loop containing nucleoside triphosphate hydrolases"/>
    <property type="match status" value="2"/>
</dbReference>
<dbReference type="AlphaFoldDB" id="A0A1Y2ITC5"/>
<dbReference type="GO" id="GO:0003724">
    <property type="term" value="F:RNA helicase activity"/>
    <property type="evidence" value="ECO:0007669"/>
    <property type="project" value="UniProtKB-EC"/>
</dbReference>
<dbReference type="CDD" id="cd18045">
    <property type="entry name" value="DEADc_EIF4AIII_DDX48"/>
    <property type="match status" value="1"/>
</dbReference>
<keyword evidence="3 12" id="KW-0547">Nucleotide-binding</keyword>
<dbReference type="SMART" id="SM00490">
    <property type="entry name" value="HELICc"/>
    <property type="match status" value="1"/>
</dbReference>
<evidence type="ECO:0000259" key="15">
    <source>
        <dbReference type="PROSITE" id="PS51195"/>
    </source>
</evidence>
<dbReference type="SMART" id="SM00487">
    <property type="entry name" value="DEXDc"/>
    <property type="match status" value="1"/>
</dbReference>
<dbReference type="FunFam" id="3.40.50.300:FF:000031">
    <property type="entry name" value="Eukaryotic initiation factor 4A-III"/>
    <property type="match status" value="1"/>
</dbReference>
<proteinExistence type="inferred from homology"/>
<comment type="catalytic activity">
    <reaction evidence="10">
        <text>ATP + H2O = ADP + phosphate + H(+)</text>
        <dbReference type="Rhea" id="RHEA:13065"/>
        <dbReference type="ChEBI" id="CHEBI:15377"/>
        <dbReference type="ChEBI" id="CHEBI:15378"/>
        <dbReference type="ChEBI" id="CHEBI:30616"/>
        <dbReference type="ChEBI" id="CHEBI:43474"/>
        <dbReference type="ChEBI" id="CHEBI:456216"/>
        <dbReference type="EC" id="3.6.4.13"/>
    </reaction>
</comment>
<dbReference type="PROSITE" id="PS00039">
    <property type="entry name" value="DEAD_ATP_HELICASE"/>
    <property type="match status" value="1"/>
</dbReference>
<gene>
    <name evidence="16" type="ORF">PYCCODRAFT_1408205</name>
</gene>
<organism evidence="16 17">
    <name type="scientific">Trametes coccinea (strain BRFM310)</name>
    <name type="common">Pycnoporus coccineus</name>
    <dbReference type="NCBI Taxonomy" id="1353009"/>
    <lineage>
        <taxon>Eukaryota</taxon>
        <taxon>Fungi</taxon>
        <taxon>Dikarya</taxon>
        <taxon>Basidiomycota</taxon>
        <taxon>Agaricomycotina</taxon>
        <taxon>Agaricomycetes</taxon>
        <taxon>Polyporales</taxon>
        <taxon>Polyporaceae</taxon>
        <taxon>Trametes</taxon>
    </lineage>
</organism>
<dbReference type="FunFam" id="3.40.50.300:FF:000498">
    <property type="entry name" value="Eukaryotic initiation factor 4A-III"/>
    <property type="match status" value="1"/>
</dbReference>
<dbReference type="EMBL" id="KZ084097">
    <property type="protein sequence ID" value="OSD04399.1"/>
    <property type="molecule type" value="Genomic_DNA"/>
</dbReference>
<keyword evidence="8" id="KW-0539">Nucleus</keyword>
<evidence type="ECO:0000256" key="6">
    <source>
        <dbReference type="ARBA" id="ARBA00022840"/>
    </source>
</evidence>
<evidence type="ECO:0000256" key="10">
    <source>
        <dbReference type="ARBA" id="ARBA00047984"/>
    </source>
</evidence>
<keyword evidence="5 12" id="KW-0347">Helicase</keyword>